<feature type="domain" description="Glycosyltransferase 2-like" evidence="1">
    <location>
        <begin position="28"/>
        <end position="156"/>
    </location>
</feature>
<dbReference type="EC" id="2.4.-.-" evidence="2"/>
<name>A0ABZ2GLS5_9BURK</name>
<dbReference type="InterPro" id="IPR029044">
    <property type="entry name" value="Nucleotide-diphossugar_trans"/>
</dbReference>
<gene>
    <name evidence="2" type="ORF">OPV09_27460</name>
</gene>
<sequence length="327" mass="36539">MEVSKTLPGSHDICAAVKDVPSRPKVLVLLATYNGALWLGEQLVSILSQQDVDVHVLVGDDVSKDGTLLLLEDKFAGRVSIELMGWSVSSGSAGANFRRLYLAADVTSFDYVALADQDDIWLGDKLSNAIACLEHSGSVAYSSAVEAFWADGRTKILGQNKTIRAADFLFEGAGQGCTFVIRSAIFVQIQQFCRHHRIDIEALHYHDWLIYILVRAWQLPWYFDAQVGMRYRQHAGNEIGSRGGYFAVQKRVQLIRSGWYRRQVDAAATIYRLAAGNDTKALRLITLLSHQQAIGRSFRLSYLLFRGGRRRLIDRLVLVVSAMCGWL</sequence>
<dbReference type="RefSeq" id="WP_175560576.1">
    <property type="nucleotide sequence ID" value="NZ_CP142523.1"/>
</dbReference>
<dbReference type="Pfam" id="PF00535">
    <property type="entry name" value="Glycos_transf_2"/>
    <property type="match status" value="1"/>
</dbReference>
<evidence type="ECO:0000313" key="3">
    <source>
        <dbReference type="Proteomes" id="UP001373909"/>
    </source>
</evidence>
<reference evidence="2 3" key="1">
    <citation type="submission" date="2024-01" db="EMBL/GenBank/DDBJ databases">
        <title>Draft genome sequences of nine bacterial species from freshwater ponds near Washington, DC.</title>
        <authorList>
            <person name="Pavloudi C."/>
            <person name="Oliver L."/>
            <person name="Slattery K."/>
            <person name="Lissner G."/>
            <person name="Saw J.H."/>
        </authorList>
    </citation>
    <scope>NUCLEOTIDE SEQUENCE [LARGE SCALE GENOMIC DNA]</scope>
    <source>
        <strain evidence="3">TB1-E2</strain>
    </source>
</reference>
<keyword evidence="3" id="KW-1185">Reference proteome</keyword>
<dbReference type="GO" id="GO:0016757">
    <property type="term" value="F:glycosyltransferase activity"/>
    <property type="evidence" value="ECO:0007669"/>
    <property type="project" value="UniProtKB-KW"/>
</dbReference>
<dbReference type="InterPro" id="IPR001173">
    <property type="entry name" value="Glyco_trans_2-like"/>
</dbReference>
<keyword evidence="2" id="KW-0328">Glycosyltransferase</keyword>
<dbReference type="Gene3D" id="3.90.550.10">
    <property type="entry name" value="Spore Coat Polysaccharide Biosynthesis Protein SpsA, Chain A"/>
    <property type="match status" value="1"/>
</dbReference>
<organism evidence="2 3">
    <name type="scientific">Janthinobacterium aestuarii</name>
    <dbReference type="NCBI Taxonomy" id="2985511"/>
    <lineage>
        <taxon>Bacteria</taxon>
        <taxon>Pseudomonadati</taxon>
        <taxon>Pseudomonadota</taxon>
        <taxon>Betaproteobacteria</taxon>
        <taxon>Burkholderiales</taxon>
        <taxon>Oxalobacteraceae</taxon>
        <taxon>Janthinobacterium</taxon>
    </lineage>
</organism>
<dbReference type="Proteomes" id="UP001373909">
    <property type="component" value="Chromosome"/>
</dbReference>
<dbReference type="SUPFAM" id="SSF53448">
    <property type="entry name" value="Nucleotide-diphospho-sugar transferases"/>
    <property type="match status" value="1"/>
</dbReference>
<proteinExistence type="predicted"/>
<evidence type="ECO:0000313" key="2">
    <source>
        <dbReference type="EMBL" id="WWO46381.1"/>
    </source>
</evidence>
<evidence type="ECO:0000259" key="1">
    <source>
        <dbReference type="Pfam" id="PF00535"/>
    </source>
</evidence>
<accession>A0ABZ2GLS5</accession>
<protein>
    <submittedName>
        <fullName evidence="2">Glycosyltransferase</fullName>
        <ecNumber evidence="2">2.4.-.-</ecNumber>
    </submittedName>
</protein>
<keyword evidence="2" id="KW-0808">Transferase</keyword>
<dbReference type="EMBL" id="CP142523">
    <property type="protein sequence ID" value="WWO46381.1"/>
    <property type="molecule type" value="Genomic_DNA"/>
</dbReference>